<evidence type="ECO:0000313" key="1">
    <source>
        <dbReference type="EMBL" id="KKM61996.1"/>
    </source>
</evidence>
<dbReference type="EMBL" id="LAZR01011382">
    <property type="protein sequence ID" value="KKM61996.1"/>
    <property type="molecule type" value="Genomic_DNA"/>
</dbReference>
<accession>A0A0F9JI37</accession>
<gene>
    <name evidence="1" type="ORF">LCGC14_1526060</name>
</gene>
<dbReference type="AlphaFoldDB" id="A0A0F9JI37"/>
<feature type="non-terminal residue" evidence="1">
    <location>
        <position position="28"/>
    </location>
</feature>
<comment type="caution">
    <text evidence="1">The sequence shown here is derived from an EMBL/GenBank/DDBJ whole genome shotgun (WGS) entry which is preliminary data.</text>
</comment>
<sequence length="28" mass="3292">MGVSTNGQICYGIMFDEDTEFPWDEDKY</sequence>
<name>A0A0F9JI37_9ZZZZ</name>
<reference evidence="1" key="1">
    <citation type="journal article" date="2015" name="Nature">
        <title>Complex archaea that bridge the gap between prokaryotes and eukaryotes.</title>
        <authorList>
            <person name="Spang A."/>
            <person name="Saw J.H."/>
            <person name="Jorgensen S.L."/>
            <person name="Zaremba-Niedzwiedzka K."/>
            <person name="Martijn J."/>
            <person name="Lind A.E."/>
            <person name="van Eijk R."/>
            <person name="Schleper C."/>
            <person name="Guy L."/>
            <person name="Ettema T.J."/>
        </authorList>
    </citation>
    <scope>NUCLEOTIDE SEQUENCE</scope>
</reference>
<proteinExistence type="predicted"/>
<organism evidence="1">
    <name type="scientific">marine sediment metagenome</name>
    <dbReference type="NCBI Taxonomy" id="412755"/>
    <lineage>
        <taxon>unclassified sequences</taxon>
        <taxon>metagenomes</taxon>
        <taxon>ecological metagenomes</taxon>
    </lineage>
</organism>
<protein>
    <submittedName>
        <fullName evidence="1">Uncharacterized protein</fullName>
    </submittedName>
</protein>